<dbReference type="Proteomes" id="UP001203338">
    <property type="component" value="Unassembled WGS sequence"/>
</dbReference>
<dbReference type="PIRSF" id="PIRSF003073">
    <property type="entry name" value="DNAC_TnpB_IstB"/>
    <property type="match status" value="1"/>
</dbReference>
<evidence type="ECO:0000256" key="3">
    <source>
        <dbReference type="ARBA" id="ARBA00022840"/>
    </source>
</evidence>
<organism evidence="5 6">
    <name type="scientific">Parendozoicomonas callyspongiae</name>
    <dbReference type="NCBI Taxonomy" id="2942213"/>
    <lineage>
        <taxon>Bacteria</taxon>
        <taxon>Pseudomonadati</taxon>
        <taxon>Pseudomonadota</taxon>
        <taxon>Gammaproteobacteria</taxon>
        <taxon>Oceanospirillales</taxon>
        <taxon>Endozoicomonadaceae</taxon>
        <taxon>Parendozoicomonas</taxon>
    </lineage>
</organism>
<keyword evidence="3" id="KW-0067">ATP-binding</keyword>
<comment type="caution">
    <text evidence="5">The sequence shown here is derived from an EMBL/GenBank/DDBJ whole genome shotgun (WGS) entry which is preliminary data.</text>
</comment>
<comment type="similarity">
    <text evidence="1">Belongs to the IS21/IS1162 putative ATP-binding protein family.</text>
</comment>
<accession>A0ABT0PLJ0</accession>
<dbReference type="SMART" id="SM00382">
    <property type="entry name" value="AAA"/>
    <property type="match status" value="1"/>
</dbReference>
<dbReference type="InterPro" id="IPR002611">
    <property type="entry name" value="IstB_ATP-bd"/>
</dbReference>
<evidence type="ECO:0000259" key="4">
    <source>
        <dbReference type="SMART" id="SM00382"/>
    </source>
</evidence>
<evidence type="ECO:0000313" key="6">
    <source>
        <dbReference type="Proteomes" id="UP001203338"/>
    </source>
</evidence>
<dbReference type="PANTHER" id="PTHR30050:SF4">
    <property type="entry name" value="ATP-BINDING PROTEIN RV3427C IN INSERTION SEQUENCE-RELATED"/>
    <property type="match status" value="1"/>
</dbReference>
<name>A0ABT0PLJ0_9GAMM</name>
<dbReference type="SUPFAM" id="SSF52540">
    <property type="entry name" value="P-loop containing nucleoside triphosphate hydrolases"/>
    <property type="match status" value="1"/>
</dbReference>
<evidence type="ECO:0000256" key="1">
    <source>
        <dbReference type="ARBA" id="ARBA00008059"/>
    </source>
</evidence>
<gene>
    <name evidence="5" type="primary">istB</name>
    <name evidence="5" type="ORF">M3P05_20220</name>
</gene>
<dbReference type="InterPro" id="IPR047661">
    <property type="entry name" value="IstB"/>
</dbReference>
<dbReference type="EMBL" id="JAMFLX010000068">
    <property type="protein sequence ID" value="MCL6272250.1"/>
    <property type="molecule type" value="Genomic_DNA"/>
</dbReference>
<dbReference type="InterPro" id="IPR028350">
    <property type="entry name" value="DNAC/IstB-like"/>
</dbReference>
<dbReference type="Pfam" id="PF01695">
    <property type="entry name" value="IstB_IS21"/>
    <property type="match status" value="1"/>
</dbReference>
<dbReference type="Gene3D" id="3.40.50.300">
    <property type="entry name" value="P-loop containing nucleotide triphosphate hydrolases"/>
    <property type="match status" value="1"/>
</dbReference>
<reference evidence="5 6" key="1">
    <citation type="submission" date="2022-05" db="EMBL/GenBank/DDBJ databases">
        <authorList>
            <person name="Park J.-S."/>
        </authorList>
    </citation>
    <scope>NUCLEOTIDE SEQUENCE [LARGE SCALE GENOMIC DNA]</scope>
    <source>
        <strain evidence="5 6">2012CJ34-2</strain>
    </source>
</reference>
<dbReference type="RefSeq" id="WP_249701940.1">
    <property type="nucleotide sequence ID" value="NZ_JAMFLX010000068.1"/>
</dbReference>
<dbReference type="InterPro" id="IPR027417">
    <property type="entry name" value="P-loop_NTPase"/>
</dbReference>
<keyword evidence="2" id="KW-0547">Nucleotide-binding</keyword>
<evidence type="ECO:0000256" key="2">
    <source>
        <dbReference type="ARBA" id="ARBA00022741"/>
    </source>
</evidence>
<dbReference type="InterPro" id="IPR003593">
    <property type="entry name" value="AAA+_ATPase"/>
</dbReference>
<proteinExistence type="inferred from homology"/>
<protein>
    <submittedName>
        <fullName evidence="5">IS21-like element helper ATPase IstB</fullName>
    </submittedName>
</protein>
<sequence>MLLNPTLEKLQTLKLTGMSKALEEQLQAPDLYQLSFEERLGLLLDREATERDNRRLNTRIKQARLRQAACVEDIDFRHARGLDREQVRQLLNCHWARDHQNILLTGPTGVGKTWLGCALAQKACREGFTVRYHRVPRLLQDLHIAKGDGRYPKVMAGLARIDVLLLDDWGLSAFTDQQRRDVLEILEDRHNLKSTMVTSQLPIEHWHEVIGNPTLADAILDRLIHNAHRIPLQGESLRKKRRKVAKAKAAT</sequence>
<dbReference type="PANTHER" id="PTHR30050">
    <property type="entry name" value="CHROMOSOMAL REPLICATION INITIATOR PROTEIN DNAA"/>
    <property type="match status" value="1"/>
</dbReference>
<keyword evidence="6" id="KW-1185">Reference proteome</keyword>
<feature type="domain" description="AAA+ ATPase" evidence="4">
    <location>
        <begin position="98"/>
        <end position="231"/>
    </location>
</feature>
<dbReference type="CDD" id="cd00009">
    <property type="entry name" value="AAA"/>
    <property type="match status" value="1"/>
</dbReference>
<evidence type="ECO:0000313" key="5">
    <source>
        <dbReference type="EMBL" id="MCL6272250.1"/>
    </source>
</evidence>
<dbReference type="NCBIfam" id="NF038214">
    <property type="entry name" value="IS21_help_AAA"/>
    <property type="match status" value="1"/>
</dbReference>